<dbReference type="PANTHER" id="PTHR42973">
    <property type="entry name" value="BINDING OXIDOREDUCTASE, PUTATIVE (AFU_ORTHOLOGUE AFUA_1G17690)-RELATED"/>
    <property type="match status" value="1"/>
</dbReference>
<dbReference type="Proteomes" id="UP000813444">
    <property type="component" value="Unassembled WGS sequence"/>
</dbReference>
<dbReference type="InterPro" id="IPR036318">
    <property type="entry name" value="FAD-bd_PCMH-like_sf"/>
</dbReference>
<dbReference type="InterPro" id="IPR016169">
    <property type="entry name" value="FAD-bd_PCMH_sub2"/>
</dbReference>
<protein>
    <recommendedName>
        <fullName evidence="6">FAD-binding PCMH-type domain-containing protein</fullName>
    </recommendedName>
</protein>
<dbReference type="InterPro" id="IPR050416">
    <property type="entry name" value="FAD-linked_Oxidoreductase"/>
</dbReference>
<name>A0A8K0S9X3_9HYPO</name>
<dbReference type="PANTHER" id="PTHR42973:SF22">
    <property type="entry name" value="FAD-BINDING PCMH-TYPE DOMAIN-CONTAINING PROTEIN-RELATED"/>
    <property type="match status" value="1"/>
</dbReference>
<evidence type="ECO:0000259" key="6">
    <source>
        <dbReference type="PROSITE" id="PS51387"/>
    </source>
</evidence>
<dbReference type="Gene3D" id="3.30.465.10">
    <property type="match status" value="2"/>
</dbReference>
<dbReference type="InterPro" id="IPR016166">
    <property type="entry name" value="FAD-bd_PCMH"/>
</dbReference>
<evidence type="ECO:0000256" key="5">
    <source>
        <dbReference type="SAM" id="SignalP"/>
    </source>
</evidence>
<dbReference type="EMBL" id="JAGPNK010000024">
    <property type="protein sequence ID" value="KAH7304302.1"/>
    <property type="molecule type" value="Genomic_DNA"/>
</dbReference>
<dbReference type="AlphaFoldDB" id="A0A8K0S9X3"/>
<proteinExistence type="inferred from homology"/>
<keyword evidence="2" id="KW-0285">Flavoprotein</keyword>
<sequence length="397" mass="42839">MVIGICCISLLALLGTSKVACPGSSRYSDSLSSYFALQASALHPSCIASPTSTSDVSKVVAVLAAGSCKFAVRSGGHMWVPGASNIDAGVTVDLSALDSIQVGSNQTVSVGVAASWDSVFAALETHGLSVTGLTLGGGISHFGPRFGWTSSQQENRDLFRGLKGGSNNFGIVTRIDFKTFAQGPLWAATIYHPLDTIDEQMSVFADISKTENYDDLASYITGQGSQLLPSGVAQYLFATTTFQPILQMLHAAFDAWVASLDDVRAVEGVTWSLSLEPLPEGIFRRYAKGNVMGLENRRGTLIVCLLSQAWADPDDNDRMYAASKALVENLEKAARRLGAYDPFLYLNYAAPWQNPIQTYGKASQTELQKLRARVDPRRVFTKLLENARADIMRSIRT</sequence>
<dbReference type="OrthoDB" id="2151789at2759"/>
<dbReference type="GO" id="GO:0071949">
    <property type="term" value="F:FAD binding"/>
    <property type="evidence" value="ECO:0007669"/>
    <property type="project" value="InterPro"/>
</dbReference>
<evidence type="ECO:0000313" key="7">
    <source>
        <dbReference type="EMBL" id="KAH7304302.1"/>
    </source>
</evidence>
<accession>A0A8K0S9X3</accession>
<keyword evidence="4" id="KW-0560">Oxidoreductase</keyword>
<keyword evidence="8" id="KW-1185">Reference proteome</keyword>
<dbReference type="Gene3D" id="3.40.462.20">
    <property type="match status" value="1"/>
</dbReference>
<organism evidence="7 8">
    <name type="scientific">Stachybotrys elegans</name>
    <dbReference type="NCBI Taxonomy" id="80388"/>
    <lineage>
        <taxon>Eukaryota</taxon>
        <taxon>Fungi</taxon>
        <taxon>Dikarya</taxon>
        <taxon>Ascomycota</taxon>
        <taxon>Pezizomycotina</taxon>
        <taxon>Sordariomycetes</taxon>
        <taxon>Hypocreomycetidae</taxon>
        <taxon>Hypocreales</taxon>
        <taxon>Stachybotryaceae</taxon>
        <taxon>Stachybotrys</taxon>
    </lineage>
</organism>
<dbReference type="Pfam" id="PF01565">
    <property type="entry name" value="FAD_binding_4"/>
    <property type="match status" value="1"/>
</dbReference>
<dbReference type="PROSITE" id="PS51387">
    <property type="entry name" value="FAD_PCMH"/>
    <property type="match status" value="1"/>
</dbReference>
<feature type="chain" id="PRO_5035428540" description="FAD-binding PCMH-type domain-containing protein" evidence="5">
    <location>
        <begin position="23"/>
        <end position="397"/>
    </location>
</feature>
<keyword evidence="5" id="KW-0732">Signal</keyword>
<evidence type="ECO:0000256" key="2">
    <source>
        <dbReference type="ARBA" id="ARBA00022630"/>
    </source>
</evidence>
<evidence type="ECO:0000256" key="3">
    <source>
        <dbReference type="ARBA" id="ARBA00022827"/>
    </source>
</evidence>
<evidence type="ECO:0000256" key="4">
    <source>
        <dbReference type="ARBA" id="ARBA00023002"/>
    </source>
</evidence>
<dbReference type="SUPFAM" id="SSF56176">
    <property type="entry name" value="FAD-binding/transporter-associated domain-like"/>
    <property type="match status" value="1"/>
</dbReference>
<feature type="domain" description="FAD-binding PCMH-type" evidence="6">
    <location>
        <begin position="40"/>
        <end position="207"/>
    </location>
</feature>
<comment type="caution">
    <text evidence="7">The sequence shown here is derived from an EMBL/GenBank/DDBJ whole genome shotgun (WGS) entry which is preliminary data.</text>
</comment>
<evidence type="ECO:0000313" key="8">
    <source>
        <dbReference type="Proteomes" id="UP000813444"/>
    </source>
</evidence>
<comment type="similarity">
    <text evidence="1">Belongs to the oxygen-dependent FAD-linked oxidoreductase family.</text>
</comment>
<reference evidence="7" key="1">
    <citation type="journal article" date="2021" name="Nat. Commun.">
        <title>Genetic determinants of endophytism in the Arabidopsis root mycobiome.</title>
        <authorList>
            <person name="Mesny F."/>
            <person name="Miyauchi S."/>
            <person name="Thiergart T."/>
            <person name="Pickel B."/>
            <person name="Atanasova L."/>
            <person name="Karlsson M."/>
            <person name="Huettel B."/>
            <person name="Barry K.W."/>
            <person name="Haridas S."/>
            <person name="Chen C."/>
            <person name="Bauer D."/>
            <person name="Andreopoulos W."/>
            <person name="Pangilinan J."/>
            <person name="LaButti K."/>
            <person name="Riley R."/>
            <person name="Lipzen A."/>
            <person name="Clum A."/>
            <person name="Drula E."/>
            <person name="Henrissat B."/>
            <person name="Kohler A."/>
            <person name="Grigoriev I.V."/>
            <person name="Martin F.M."/>
            <person name="Hacquard S."/>
        </authorList>
    </citation>
    <scope>NUCLEOTIDE SEQUENCE</scope>
    <source>
        <strain evidence="7">MPI-CAGE-CH-0235</strain>
    </source>
</reference>
<dbReference type="InterPro" id="IPR006094">
    <property type="entry name" value="Oxid_FAD_bind_N"/>
</dbReference>
<gene>
    <name evidence="7" type="ORF">B0I35DRAFT_495406</name>
</gene>
<evidence type="ECO:0000256" key="1">
    <source>
        <dbReference type="ARBA" id="ARBA00005466"/>
    </source>
</evidence>
<keyword evidence="3" id="KW-0274">FAD</keyword>
<feature type="signal peptide" evidence="5">
    <location>
        <begin position="1"/>
        <end position="22"/>
    </location>
</feature>
<dbReference type="GO" id="GO:0016491">
    <property type="term" value="F:oxidoreductase activity"/>
    <property type="evidence" value="ECO:0007669"/>
    <property type="project" value="UniProtKB-KW"/>
</dbReference>